<proteinExistence type="predicted"/>
<reference evidence="2 3" key="1">
    <citation type="journal article" date="2018" name="Front. Plant Sci.">
        <title>Red Clover (Trifolium pratense) and Zigzag Clover (T. medium) - A Picture of Genomic Similarities and Differences.</title>
        <authorList>
            <person name="Dluhosova J."/>
            <person name="Istvanek J."/>
            <person name="Nedelnik J."/>
            <person name="Repkova J."/>
        </authorList>
    </citation>
    <scope>NUCLEOTIDE SEQUENCE [LARGE SCALE GENOMIC DNA]</scope>
    <source>
        <strain evidence="3">cv. 10/8</strain>
        <tissue evidence="2">Leaf</tissue>
    </source>
</reference>
<evidence type="ECO:0000256" key="1">
    <source>
        <dbReference type="SAM" id="MobiDB-lite"/>
    </source>
</evidence>
<dbReference type="AlphaFoldDB" id="A0A392QT65"/>
<sequence length="48" mass="5407">MATSSQLNNDGHRDDITSSPSREYDTVLSPVHKTTCRCRKTLPTILEM</sequence>
<accession>A0A392QT65</accession>
<keyword evidence="3" id="KW-1185">Reference proteome</keyword>
<organism evidence="2 3">
    <name type="scientific">Trifolium medium</name>
    <dbReference type="NCBI Taxonomy" id="97028"/>
    <lineage>
        <taxon>Eukaryota</taxon>
        <taxon>Viridiplantae</taxon>
        <taxon>Streptophyta</taxon>
        <taxon>Embryophyta</taxon>
        <taxon>Tracheophyta</taxon>
        <taxon>Spermatophyta</taxon>
        <taxon>Magnoliopsida</taxon>
        <taxon>eudicotyledons</taxon>
        <taxon>Gunneridae</taxon>
        <taxon>Pentapetalae</taxon>
        <taxon>rosids</taxon>
        <taxon>fabids</taxon>
        <taxon>Fabales</taxon>
        <taxon>Fabaceae</taxon>
        <taxon>Papilionoideae</taxon>
        <taxon>50 kb inversion clade</taxon>
        <taxon>NPAAA clade</taxon>
        <taxon>Hologalegina</taxon>
        <taxon>IRL clade</taxon>
        <taxon>Trifolieae</taxon>
        <taxon>Trifolium</taxon>
    </lineage>
</organism>
<name>A0A392QT65_9FABA</name>
<protein>
    <submittedName>
        <fullName evidence="2">Uncharacterized protein</fullName>
    </submittedName>
</protein>
<evidence type="ECO:0000313" key="2">
    <source>
        <dbReference type="EMBL" id="MCI27179.1"/>
    </source>
</evidence>
<comment type="caution">
    <text evidence="2">The sequence shown here is derived from an EMBL/GenBank/DDBJ whole genome shotgun (WGS) entry which is preliminary data.</text>
</comment>
<dbReference type="EMBL" id="LXQA010157777">
    <property type="protein sequence ID" value="MCI27179.1"/>
    <property type="molecule type" value="Genomic_DNA"/>
</dbReference>
<feature type="region of interest" description="Disordered" evidence="1">
    <location>
        <begin position="1"/>
        <end position="26"/>
    </location>
</feature>
<dbReference type="Proteomes" id="UP000265520">
    <property type="component" value="Unassembled WGS sequence"/>
</dbReference>
<evidence type="ECO:0000313" key="3">
    <source>
        <dbReference type="Proteomes" id="UP000265520"/>
    </source>
</evidence>